<reference evidence="2 3" key="1">
    <citation type="journal article" date="2023" name="Plants (Basel)">
        <title>Bridging the Gap: Combining Genomics and Transcriptomics Approaches to Understand Stylosanthes scabra, an Orphan Legume from the Brazilian Caatinga.</title>
        <authorList>
            <person name="Ferreira-Neto J.R.C."/>
            <person name="da Silva M.D."/>
            <person name="Binneck E."/>
            <person name="de Melo N.F."/>
            <person name="da Silva R.H."/>
            <person name="de Melo A.L.T.M."/>
            <person name="Pandolfi V."/>
            <person name="Bustamante F.O."/>
            <person name="Brasileiro-Vidal A.C."/>
            <person name="Benko-Iseppon A.M."/>
        </authorList>
    </citation>
    <scope>NUCLEOTIDE SEQUENCE [LARGE SCALE GENOMIC DNA]</scope>
    <source>
        <tissue evidence="2">Leaves</tissue>
    </source>
</reference>
<feature type="region of interest" description="Disordered" evidence="1">
    <location>
        <begin position="95"/>
        <end position="121"/>
    </location>
</feature>
<protein>
    <submittedName>
        <fullName evidence="2">Uncharacterized protein</fullName>
    </submittedName>
</protein>
<dbReference type="EMBL" id="JASCZI010001371">
    <property type="protein sequence ID" value="MED6114849.1"/>
    <property type="molecule type" value="Genomic_DNA"/>
</dbReference>
<accession>A0ABU6QS39</accession>
<feature type="region of interest" description="Disordered" evidence="1">
    <location>
        <begin position="144"/>
        <end position="167"/>
    </location>
</feature>
<comment type="caution">
    <text evidence="2">The sequence shown here is derived from an EMBL/GenBank/DDBJ whole genome shotgun (WGS) entry which is preliminary data.</text>
</comment>
<feature type="compositionally biased region" description="Polar residues" evidence="1">
    <location>
        <begin position="1"/>
        <end position="25"/>
    </location>
</feature>
<name>A0ABU6QS39_9FABA</name>
<evidence type="ECO:0000313" key="3">
    <source>
        <dbReference type="Proteomes" id="UP001341840"/>
    </source>
</evidence>
<feature type="compositionally biased region" description="Basic and acidic residues" evidence="1">
    <location>
        <begin position="32"/>
        <end position="50"/>
    </location>
</feature>
<organism evidence="2 3">
    <name type="scientific">Stylosanthes scabra</name>
    <dbReference type="NCBI Taxonomy" id="79078"/>
    <lineage>
        <taxon>Eukaryota</taxon>
        <taxon>Viridiplantae</taxon>
        <taxon>Streptophyta</taxon>
        <taxon>Embryophyta</taxon>
        <taxon>Tracheophyta</taxon>
        <taxon>Spermatophyta</taxon>
        <taxon>Magnoliopsida</taxon>
        <taxon>eudicotyledons</taxon>
        <taxon>Gunneridae</taxon>
        <taxon>Pentapetalae</taxon>
        <taxon>rosids</taxon>
        <taxon>fabids</taxon>
        <taxon>Fabales</taxon>
        <taxon>Fabaceae</taxon>
        <taxon>Papilionoideae</taxon>
        <taxon>50 kb inversion clade</taxon>
        <taxon>dalbergioids sensu lato</taxon>
        <taxon>Dalbergieae</taxon>
        <taxon>Pterocarpus clade</taxon>
        <taxon>Stylosanthes</taxon>
    </lineage>
</organism>
<feature type="region of interest" description="Disordered" evidence="1">
    <location>
        <begin position="218"/>
        <end position="241"/>
    </location>
</feature>
<dbReference type="Proteomes" id="UP001341840">
    <property type="component" value="Unassembled WGS sequence"/>
</dbReference>
<keyword evidence="3" id="KW-1185">Reference proteome</keyword>
<evidence type="ECO:0000313" key="2">
    <source>
        <dbReference type="EMBL" id="MED6114849.1"/>
    </source>
</evidence>
<evidence type="ECO:0000256" key="1">
    <source>
        <dbReference type="SAM" id="MobiDB-lite"/>
    </source>
</evidence>
<feature type="region of interest" description="Disordered" evidence="1">
    <location>
        <begin position="1"/>
        <end position="61"/>
    </location>
</feature>
<sequence length="253" mass="28906">MQNGCNDRTIHKSQWQAETEGSDITTDIKGSLLERERGRGVPERERERGVLDAAPSRSCAAPSPTIVLSQPRRHHLCCQNLHFKQITLQIEERHRVPERERERSPRRRSLTELRRPIADDRPISASSPPSLLCLCSERGERERERKKQREVFDAAPTNGVTSSRRRRRSLPPILAQFCHHQCRLQPSQVGIHLAWIHLAASSPVRARSDLAPPRRCHHCKYSDRPHSSNPSTLRRSAGELTADRSPSLCRAFL</sequence>
<proteinExistence type="predicted"/>
<gene>
    <name evidence="2" type="ORF">PIB30_084453</name>
</gene>